<dbReference type="GO" id="GO:0003824">
    <property type="term" value="F:catalytic activity"/>
    <property type="evidence" value="ECO:0007669"/>
    <property type="project" value="UniProtKB-ARBA"/>
</dbReference>
<dbReference type="EMBL" id="JACCBH010000001">
    <property type="protein sequence ID" value="NYD53976.1"/>
    <property type="molecule type" value="Genomic_DNA"/>
</dbReference>
<dbReference type="Pfam" id="PF12697">
    <property type="entry name" value="Abhydrolase_6"/>
    <property type="match status" value="1"/>
</dbReference>
<keyword evidence="3" id="KW-1185">Reference proteome</keyword>
<dbReference type="AlphaFoldDB" id="A0A7Y9JMF7"/>
<feature type="domain" description="AB hydrolase-1" evidence="1">
    <location>
        <begin position="31"/>
        <end position="274"/>
    </location>
</feature>
<dbReference type="InterPro" id="IPR029058">
    <property type="entry name" value="AB_hydrolase_fold"/>
</dbReference>
<accession>A0A7Y9JMF7</accession>
<evidence type="ECO:0000313" key="2">
    <source>
        <dbReference type="EMBL" id="NYD53976.1"/>
    </source>
</evidence>
<name>A0A7Y9JMF7_9MICO</name>
<sequence length="289" mass="30604">MSSATYTRREITHDGVTTTYVEAGNPAGGTVLLVHDGWYGADAETLWSSVIERLAEDYHVLAPDMLGFGGTSKTVHFDRPMYAYRAQHLGSFVRAVLPNGTSVHGAGTSLGGSLLLRASVSSGAPIPLASVLSISGSGGPWRSEFGAAELGRFEGTAADIERMLEHMAGEFPGRDEFVEARMRNVAAPGHVESMMVGSIKPPAGLQRPPAPAPAAWPAALAQVRVPTMVIGCDDDPLLEPGWEKNFEGISRLVTVGTLPARHAPSLDRPDEVSELICRHLVRSGAGVTQ</sequence>
<dbReference type="Gene3D" id="3.40.50.1820">
    <property type="entry name" value="alpha/beta hydrolase"/>
    <property type="match status" value="1"/>
</dbReference>
<dbReference type="PRINTS" id="PR00111">
    <property type="entry name" value="ABHYDROLASE"/>
</dbReference>
<reference evidence="2 3" key="1">
    <citation type="submission" date="2020-07" db="EMBL/GenBank/DDBJ databases">
        <title>Sequencing the genomes of 1000 actinobacteria strains.</title>
        <authorList>
            <person name="Klenk H.-P."/>
        </authorList>
    </citation>
    <scope>NUCLEOTIDE SEQUENCE [LARGE SCALE GENOMIC DNA]</scope>
    <source>
        <strain evidence="2 3">DSM 22185</strain>
    </source>
</reference>
<gene>
    <name evidence="2" type="ORF">BKA02_001031</name>
</gene>
<organism evidence="2 3">
    <name type="scientific">Microbacterium pseudoresistens</name>
    <dbReference type="NCBI Taxonomy" id="640634"/>
    <lineage>
        <taxon>Bacteria</taxon>
        <taxon>Bacillati</taxon>
        <taxon>Actinomycetota</taxon>
        <taxon>Actinomycetes</taxon>
        <taxon>Micrococcales</taxon>
        <taxon>Microbacteriaceae</taxon>
        <taxon>Microbacterium</taxon>
    </lineage>
</organism>
<protein>
    <submittedName>
        <fullName evidence="2">Pimeloyl-ACP methyl ester carboxylesterase</fullName>
    </submittedName>
</protein>
<dbReference type="Proteomes" id="UP000552045">
    <property type="component" value="Unassembled WGS sequence"/>
</dbReference>
<proteinExistence type="predicted"/>
<evidence type="ECO:0000259" key="1">
    <source>
        <dbReference type="Pfam" id="PF12697"/>
    </source>
</evidence>
<dbReference type="SUPFAM" id="SSF53474">
    <property type="entry name" value="alpha/beta-Hydrolases"/>
    <property type="match status" value="1"/>
</dbReference>
<comment type="caution">
    <text evidence="2">The sequence shown here is derived from an EMBL/GenBank/DDBJ whole genome shotgun (WGS) entry which is preliminary data.</text>
</comment>
<dbReference type="RefSeq" id="WP_179431927.1">
    <property type="nucleotide sequence ID" value="NZ_BAABLC010000001.1"/>
</dbReference>
<dbReference type="PANTHER" id="PTHR46438">
    <property type="entry name" value="ALPHA/BETA-HYDROLASES SUPERFAMILY PROTEIN"/>
    <property type="match status" value="1"/>
</dbReference>
<evidence type="ECO:0000313" key="3">
    <source>
        <dbReference type="Proteomes" id="UP000552045"/>
    </source>
</evidence>
<dbReference type="InterPro" id="IPR000073">
    <property type="entry name" value="AB_hydrolase_1"/>
</dbReference>